<protein>
    <submittedName>
        <fullName evidence="2">Jg19566 protein</fullName>
    </submittedName>
</protein>
<name>A0A8S4RBA1_9NEOP</name>
<reference evidence="2" key="1">
    <citation type="submission" date="2022-03" db="EMBL/GenBank/DDBJ databases">
        <authorList>
            <person name="Lindestad O."/>
        </authorList>
    </citation>
    <scope>NUCLEOTIDE SEQUENCE</scope>
</reference>
<dbReference type="Proteomes" id="UP000838756">
    <property type="component" value="Unassembled WGS sequence"/>
</dbReference>
<evidence type="ECO:0000313" key="2">
    <source>
        <dbReference type="EMBL" id="CAH2233795.1"/>
    </source>
</evidence>
<proteinExistence type="predicted"/>
<comment type="caution">
    <text evidence="2">The sequence shown here is derived from an EMBL/GenBank/DDBJ whole genome shotgun (WGS) entry which is preliminary data.</text>
</comment>
<evidence type="ECO:0000256" key="1">
    <source>
        <dbReference type="SAM" id="MobiDB-lite"/>
    </source>
</evidence>
<organism evidence="2 3">
    <name type="scientific">Pararge aegeria aegeria</name>
    <dbReference type="NCBI Taxonomy" id="348720"/>
    <lineage>
        <taxon>Eukaryota</taxon>
        <taxon>Metazoa</taxon>
        <taxon>Ecdysozoa</taxon>
        <taxon>Arthropoda</taxon>
        <taxon>Hexapoda</taxon>
        <taxon>Insecta</taxon>
        <taxon>Pterygota</taxon>
        <taxon>Neoptera</taxon>
        <taxon>Endopterygota</taxon>
        <taxon>Lepidoptera</taxon>
        <taxon>Glossata</taxon>
        <taxon>Ditrysia</taxon>
        <taxon>Papilionoidea</taxon>
        <taxon>Nymphalidae</taxon>
        <taxon>Satyrinae</taxon>
        <taxon>Satyrini</taxon>
        <taxon>Parargina</taxon>
        <taxon>Pararge</taxon>
    </lineage>
</organism>
<dbReference type="AlphaFoldDB" id="A0A8S4RBA1"/>
<accession>A0A8S4RBA1</accession>
<keyword evidence="3" id="KW-1185">Reference proteome</keyword>
<dbReference type="EMBL" id="CAKXAJ010025001">
    <property type="protein sequence ID" value="CAH2233795.1"/>
    <property type="molecule type" value="Genomic_DNA"/>
</dbReference>
<feature type="region of interest" description="Disordered" evidence="1">
    <location>
        <begin position="49"/>
        <end position="88"/>
    </location>
</feature>
<gene>
    <name evidence="2" type="primary">jg19566</name>
    <name evidence="2" type="ORF">PAEG_LOCUS11727</name>
</gene>
<sequence length="122" mass="13611">MAIVLPWIQKAVLLQNKKVLLESISTCSNQESSELYLVLPRVTDSKMKSEVGMGGAHSSENRWGGDLAPRDPRLGEQKTSNEIQGAAEPKRHETLVFGTRTKPLCPAVDGHWVFYFLFINTL</sequence>
<evidence type="ECO:0000313" key="3">
    <source>
        <dbReference type="Proteomes" id="UP000838756"/>
    </source>
</evidence>